<feature type="compositionally biased region" description="Basic and acidic residues" evidence="1">
    <location>
        <begin position="102"/>
        <end position="118"/>
    </location>
</feature>
<dbReference type="EMBL" id="BKCJ010001863">
    <property type="protein sequence ID" value="GEU44564.1"/>
    <property type="molecule type" value="Genomic_DNA"/>
</dbReference>
<evidence type="ECO:0000256" key="1">
    <source>
        <dbReference type="SAM" id="MobiDB-lite"/>
    </source>
</evidence>
<evidence type="ECO:0000313" key="2">
    <source>
        <dbReference type="EMBL" id="GEU44564.1"/>
    </source>
</evidence>
<accession>A0A6L2K9J8</accession>
<feature type="compositionally biased region" description="Acidic residues" evidence="1">
    <location>
        <begin position="119"/>
        <end position="131"/>
    </location>
</feature>
<feature type="region of interest" description="Disordered" evidence="1">
    <location>
        <begin position="102"/>
        <end position="148"/>
    </location>
</feature>
<name>A0A6L2K9J8_TANCI</name>
<feature type="compositionally biased region" description="Acidic residues" evidence="1">
    <location>
        <begin position="138"/>
        <end position="148"/>
    </location>
</feature>
<feature type="region of interest" description="Disordered" evidence="1">
    <location>
        <begin position="76"/>
        <end position="95"/>
    </location>
</feature>
<dbReference type="AlphaFoldDB" id="A0A6L2K9J8"/>
<comment type="caution">
    <text evidence="2">The sequence shown here is derived from an EMBL/GenBank/DDBJ whole genome shotgun (WGS) entry which is preliminary data.</text>
</comment>
<protein>
    <submittedName>
        <fullName evidence="2">Uncharacterized protein</fullName>
    </submittedName>
</protein>
<sequence>MSSISSFSTVEESVDEHEICDEYLTDGYLSEKEQQQLLLDEEALRETLEEQARVEKEWEDITPRIFSEFSKMDPYEEVAQQGQVHPLSPAYVPDPMELDEHVPVHVPEPKHPEYHAPSDDDIQVEDDEDPEKDPSEEHEPENDDEDLEEDLMRSMSLRMRMLRSPLRILKRLNRLKRTRLLSHHHHLDTVERGYLPAYDQAPLGHRATMIRMRDDIPKKDMPHQKRFVLTAPPPGCDVAYSSYAAAARAPRGQYDFVDTVEAGQGLIRSPGHDAQTIARAADITEDVGYVRALHTSERRMMTSIEEVNLRVSYQTQVRRQESKYFYIQLHDAQTDHRDIRLEIDVVRGQRTAYETELKEVHQAYLSFKARNRALLARLETLETHMSRMEWQRQSVEDLVGTQMIRIMH</sequence>
<proteinExistence type="predicted"/>
<gene>
    <name evidence="2" type="ORF">Tci_016542</name>
</gene>
<organism evidence="2">
    <name type="scientific">Tanacetum cinerariifolium</name>
    <name type="common">Dalmatian daisy</name>
    <name type="synonym">Chrysanthemum cinerariifolium</name>
    <dbReference type="NCBI Taxonomy" id="118510"/>
    <lineage>
        <taxon>Eukaryota</taxon>
        <taxon>Viridiplantae</taxon>
        <taxon>Streptophyta</taxon>
        <taxon>Embryophyta</taxon>
        <taxon>Tracheophyta</taxon>
        <taxon>Spermatophyta</taxon>
        <taxon>Magnoliopsida</taxon>
        <taxon>eudicotyledons</taxon>
        <taxon>Gunneridae</taxon>
        <taxon>Pentapetalae</taxon>
        <taxon>asterids</taxon>
        <taxon>campanulids</taxon>
        <taxon>Asterales</taxon>
        <taxon>Asteraceae</taxon>
        <taxon>Asteroideae</taxon>
        <taxon>Anthemideae</taxon>
        <taxon>Anthemidinae</taxon>
        <taxon>Tanacetum</taxon>
    </lineage>
</organism>
<reference evidence="2" key="1">
    <citation type="journal article" date="2019" name="Sci. Rep.">
        <title>Draft genome of Tanacetum cinerariifolium, the natural source of mosquito coil.</title>
        <authorList>
            <person name="Yamashiro T."/>
            <person name="Shiraishi A."/>
            <person name="Satake H."/>
            <person name="Nakayama K."/>
        </authorList>
    </citation>
    <scope>NUCLEOTIDE SEQUENCE</scope>
</reference>